<dbReference type="GO" id="GO:0005506">
    <property type="term" value="F:iron ion binding"/>
    <property type="evidence" value="ECO:0007669"/>
    <property type="project" value="TreeGrafter"/>
</dbReference>
<protein>
    <submittedName>
        <fullName evidence="12">Uncharacterized protein</fullName>
    </submittedName>
</protein>
<evidence type="ECO:0000313" key="12">
    <source>
        <dbReference type="EMBL" id="CAG7720557.1"/>
    </source>
</evidence>
<reference evidence="12" key="1">
    <citation type="submission" date="2021-06" db="EMBL/GenBank/DDBJ databases">
        <authorList>
            <person name="Hodson N. C."/>
            <person name="Mongue J. A."/>
            <person name="Jaron S. K."/>
        </authorList>
    </citation>
    <scope>NUCLEOTIDE SEQUENCE</scope>
</reference>
<gene>
    <name evidence="12" type="ORF">AFUS01_LOCUS9827</name>
</gene>
<evidence type="ECO:0000256" key="1">
    <source>
        <dbReference type="ARBA" id="ARBA00004141"/>
    </source>
</evidence>
<dbReference type="GO" id="GO:0006636">
    <property type="term" value="P:unsaturated fatty acid biosynthetic process"/>
    <property type="evidence" value="ECO:0007669"/>
    <property type="project" value="TreeGrafter"/>
</dbReference>
<feature type="non-terminal residue" evidence="12">
    <location>
        <position position="95"/>
    </location>
</feature>
<keyword evidence="13" id="KW-1185">Reference proteome</keyword>
<name>A0A8J2NW46_9HEXA</name>
<evidence type="ECO:0000256" key="6">
    <source>
        <dbReference type="ARBA" id="ARBA00022989"/>
    </source>
</evidence>
<keyword evidence="7" id="KW-0560">Oxidoreductase</keyword>
<organism evidence="12 13">
    <name type="scientific">Allacma fusca</name>
    <dbReference type="NCBI Taxonomy" id="39272"/>
    <lineage>
        <taxon>Eukaryota</taxon>
        <taxon>Metazoa</taxon>
        <taxon>Ecdysozoa</taxon>
        <taxon>Arthropoda</taxon>
        <taxon>Hexapoda</taxon>
        <taxon>Collembola</taxon>
        <taxon>Symphypleona</taxon>
        <taxon>Sminthuridae</taxon>
        <taxon>Allacma</taxon>
    </lineage>
</organism>
<sequence>MVNDLLRSLAKSKFTFGIHLGVGHVFAVIGLALIFLGEIKLQTIIFAEVLADFAGFGITVGAHRLWTHRCFKARTPLKILLATCFAFTGQGSLWL</sequence>
<feature type="transmembrane region" description="Helical" evidence="11">
    <location>
        <begin position="16"/>
        <end position="37"/>
    </location>
</feature>
<dbReference type="EMBL" id="CAJVCH010071462">
    <property type="protein sequence ID" value="CAG7720557.1"/>
    <property type="molecule type" value="Genomic_DNA"/>
</dbReference>
<comment type="similarity">
    <text evidence="2">Belongs to the fatty acid desaturase type 1 family.</text>
</comment>
<evidence type="ECO:0000256" key="10">
    <source>
        <dbReference type="ARBA" id="ARBA00023160"/>
    </source>
</evidence>
<feature type="transmembrane region" description="Helical" evidence="11">
    <location>
        <begin position="43"/>
        <end position="65"/>
    </location>
</feature>
<dbReference type="AlphaFoldDB" id="A0A8J2NW46"/>
<dbReference type="PANTHER" id="PTHR11351:SF31">
    <property type="entry name" value="DESATURASE 1, ISOFORM A-RELATED"/>
    <property type="match status" value="1"/>
</dbReference>
<keyword evidence="8" id="KW-0443">Lipid metabolism</keyword>
<dbReference type="InterPro" id="IPR015876">
    <property type="entry name" value="Acyl-CoA_DS"/>
</dbReference>
<evidence type="ECO:0000256" key="2">
    <source>
        <dbReference type="ARBA" id="ARBA00009295"/>
    </source>
</evidence>
<evidence type="ECO:0000256" key="5">
    <source>
        <dbReference type="ARBA" id="ARBA00022832"/>
    </source>
</evidence>
<evidence type="ECO:0000256" key="4">
    <source>
        <dbReference type="ARBA" id="ARBA00022692"/>
    </source>
</evidence>
<evidence type="ECO:0000256" key="8">
    <source>
        <dbReference type="ARBA" id="ARBA00023098"/>
    </source>
</evidence>
<comment type="subcellular location">
    <subcellularLocation>
        <location evidence="1">Membrane</location>
        <topology evidence="1">Multi-pass membrane protein</topology>
    </subcellularLocation>
</comment>
<comment type="caution">
    <text evidence="12">The sequence shown here is derived from an EMBL/GenBank/DDBJ whole genome shotgun (WGS) entry which is preliminary data.</text>
</comment>
<dbReference type="GO" id="GO:0005789">
    <property type="term" value="C:endoplasmic reticulum membrane"/>
    <property type="evidence" value="ECO:0007669"/>
    <property type="project" value="TreeGrafter"/>
</dbReference>
<evidence type="ECO:0000256" key="3">
    <source>
        <dbReference type="ARBA" id="ARBA00022516"/>
    </source>
</evidence>
<dbReference type="OrthoDB" id="7437350at2759"/>
<evidence type="ECO:0000256" key="11">
    <source>
        <dbReference type="SAM" id="Phobius"/>
    </source>
</evidence>
<keyword evidence="4 11" id="KW-0812">Transmembrane</keyword>
<keyword evidence="6 11" id="KW-1133">Transmembrane helix</keyword>
<accession>A0A8J2NW46</accession>
<keyword evidence="5" id="KW-0276">Fatty acid metabolism</keyword>
<keyword evidence="10" id="KW-0275">Fatty acid biosynthesis</keyword>
<evidence type="ECO:0000256" key="7">
    <source>
        <dbReference type="ARBA" id="ARBA00023002"/>
    </source>
</evidence>
<dbReference type="PANTHER" id="PTHR11351">
    <property type="entry name" value="ACYL-COA DESATURASE"/>
    <property type="match status" value="1"/>
</dbReference>
<dbReference type="Proteomes" id="UP000708208">
    <property type="component" value="Unassembled WGS sequence"/>
</dbReference>
<proteinExistence type="inferred from homology"/>
<evidence type="ECO:0000313" key="13">
    <source>
        <dbReference type="Proteomes" id="UP000708208"/>
    </source>
</evidence>
<dbReference type="GO" id="GO:0004768">
    <property type="term" value="F:stearoyl-CoA 9-desaturase activity"/>
    <property type="evidence" value="ECO:0007669"/>
    <property type="project" value="TreeGrafter"/>
</dbReference>
<keyword evidence="9 11" id="KW-0472">Membrane</keyword>
<keyword evidence="3" id="KW-0444">Lipid biosynthesis</keyword>
<evidence type="ECO:0000256" key="9">
    <source>
        <dbReference type="ARBA" id="ARBA00023136"/>
    </source>
</evidence>